<name>A0A8H2JJ54_9GAMM</name>
<dbReference type="Proteomes" id="UP000307702">
    <property type="component" value="Unassembled WGS sequence"/>
</dbReference>
<protein>
    <submittedName>
        <fullName evidence="3">(2Fe-2S)-binding protein</fullName>
    </submittedName>
</protein>
<keyword evidence="4" id="KW-1185">Reference proteome</keyword>
<keyword evidence="1" id="KW-0560">Oxidoreductase</keyword>
<gene>
    <name evidence="3" type="ORF">FCS21_16365</name>
</gene>
<evidence type="ECO:0000313" key="3">
    <source>
        <dbReference type="EMBL" id="TMM35362.1"/>
    </source>
</evidence>
<dbReference type="AlphaFoldDB" id="A0A8H2JJ54"/>
<evidence type="ECO:0000256" key="1">
    <source>
        <dbReference type="ARBA" id="ARBA00023002"/>
    </source>
</evidence>
<dbReference type="GO" id="GO:0051536">
    <property type="term" value="F:iron-sulfur cluster binding"/>
    <property type="evidence" value="ECO:0007669"/>
    <property type="project" value="InterPro"/>
</dbReference>
<dbReference type="GO" id="GO:0016491">
    <property type="term" value="F:oxidoreductase activity"/>
    <property type="evidence" value="ECO:0007669"/>
    <property type="project" value="UniProtKB-KW"/>
</dbReference>
<dbReference type="InterPro" id="IPR036010">
    <property type="entry name" value="2Fe-2S_ferredoxin-like_sf"/>
</dbReference>
<reference evidence="3 4" key="1">
    <citation type="submission" date="2019-05" db="EMBL/GenBank/DDBJ databases">
        <title>Colwellia ponticola sp. nov., isolated from seawater.</title>
        <authorList>
            <person name="Yoon J.-H."/>
        </authorList>
    </citation>
    <scope>NUCLEOTIDE SEQUENCE [LARGE SCALE GENOMIC DNA]</scope>
    <source>
        <strain evidence="3 4">OISW-25</strain>
    </source>
</reference>
<comment type="caution">
    <text evidence="3">The sequence shown here is derived from an EMBL/GenBank/DDBJ whole genome shotgun (WGS) entry which is preliminary data.</text>
</comment>
<keyword evidence="2" id="KW-0830">Ubiquinone</keyword>
<dbReference type="InterPro" id="IPR042204">
    <property type="entry name" value="2Fe-2S-bd_N"/>
</dbReference>
<proteinExistence type="predicted"/>
<dbReference type="Gene3D" id="3.10.20.440">
    <property type="entry name" value="2Fe-2S iron-sulphur cluster binding domain, sarcosine oxidase, alpha subunit, N-terminal domain"/>
    <property type="match status" value="1"/>
</dbReference>
<dbReference type="SUPFAM" id="SSF54292">
    <property type="entry name" value="2Fe-2S ferredoxin-like"/>
    <property type="match status" value="1"/>
</dbReference>
<evidence type="ECO:0000313" key="4">
    <source>
        <dbReference type="Proteomes" id="UP000307702"/>
    </source>
</evidence>
<sequence>FCLMGACQDCWVWTRSGERLRACSNEVRDGLDIVTTQPEATWPLHG</sequence>
<organism evidence="3 4">
    <name type="scientific">Colwellia ponticola</name>
    <dbReference type="NCBI Taxonomy" id="2304625"/>
    <lineage>
        <taxon>Bacteria</taxon>
        <taxon>Pseudomonadati</taxon>
        <taxon>Pseudomonadota</taxon>
        <taxon>Gammaproteobacteria</taxon>
        <taxon>Alteromonadales</taxon>
        <taxon>Colwelliaceae</taxon>
        <taxon>Colwellia</taxon>
    </lineage>
</organism>
<dbReference type="Pfam" id="PF13510">
    <property type="entry name" value="Fer2_4"/>
    <property type="match status" value="1"/>
</dbReference>
<accession>A0A8H2JJ54</accession>
<dbReference type="EMBL" id="SZVP01000164">
    <property type="protein sequence ID" value="TMM35362.1"/>
    <property type="molecule type" value="Genomic_DNA"/>
</dbReference>
<feature type="non-terminal residue" evidence="3">
    <location>
        <position position="1"/>
    </location>
</feature>
<evidence type="ECO:0000256" key="2">
    <source>
        <dbReference type="ARBA" id="ARBA00023075"/>
    </source>
</evidence>